<evidence type="ECO:0008006" key="3">
    <source>
        <dbReference type="Google" id="ProtNLM"/>
    </source>
</evidence>
<dbReference type="STRING" id="1167006.UWK_01231"/>
<dbReference type="eggNOG" id="COG2253">
    <property type="taxonomic scope" value="Bacteria"/>
</dbReference>
<dbReference type="KEGG" id="dsf:UWK_01231"/>
<dbReference type="RefSeq" id="WP_015403491.1">
    <property type="nucleotide sequence ID" value="NC_020304.1"/>
</dbReference>
<accession>M1P7Y1</accession>
<dbReference type="OrthoDB" id="5504847at2"/>
<evidence type="ECO:0000313" key="1">
    <source>
        <dbReference type="EMBL" id="AGF77797.1"/>
    </source>
</evidence>
<organism evidence="1 2">
    <name type="scientific">Desulfocapsa sulfexigens (strain DSM 10523 / SB164P1)</name>
    <dbReference type="NCBI Taxonomy" id="1167006"/>
    <lineage>
        <taxon>Bacteria</taxon>
        <taxon>Pseudomonadati</taxon>
        <taxon>Thermodesulfobacteriota</taxon>
        <taxon>Desulfobulbia</taxon>
        <taxon>Desulfobulbales</taxon>
        <taxon>Desulfocapsaceae</taxon>
        <taxon>Desulfocapsa</taxon>
    </lineage>
</organism>
<dbReference type="InterPro" id="IPR014942">
    <property type="entry name" value="AbiEii"/>
</dbReference>
<dbReference type="PATRIC" id="fig|1167006.5.peg.1362"/>
<name>M1P7Y1_DESSD</name>
<dbReference type="Proteomes" id="UP000011721">
    <property type="component" value="Chromosome"/>
</dbReference>
<evidence type="ECO:0000313" key="2">
    <source>
        <dbReference type="Proteomes" id="UP000011721"/>
    </source>
</evidence>
<dbReference type="EMBL" id="CP003985">
    <property type="protein sequence ID" value="AGF77797.1"/>
    <property type="molecule type" value="Genomic_DNA"/>
</dbReference>
<dbReference type="Gene3D" id="3.10.450.620">
    <property type="entry name" value="JHP933, nucleotidyltransferase-like core domain"/>
    <property type="match status" value="1"/>
</dbReference>
<dbReference type="AlphaFoldDB" id="M1P7Y1"/>
<sequence length="326" mass="38084">MRLHEDKRLFRQAVTATSEMLSIPEIFIEKDYWVTYVLRAVFQDSIGEHTVFKGGTALSKCFGIIERFSEDIDLVVKHDEEETDNQLKKKIRKIGQVVNLLLPEVELEGLTRKMGMNRKTAHRYPVTCPGIFGQVRDVIVVEATWFGYYEPYSPRRVSSYIYDMMVERGQEDMAAEYALLPFQVYALELTRTLCEKIMSLVRFSYSANPIDDLRMKIRHIYDLHRMLRDGELKTFFNSSEFEQFICKVAQDDVVSFRNNNEWLVHHPAEALIFMDVEGCWQQLKSTYTNDFSGLVYGNLPDEQELLATLAQIRERLAMVDWQVVVN</sequence>
<protein>
    <recommendedName>
        <fullName evidence="3">Nucleotidyl transferase AbiEii/AbiGii toxin family protein</fullName>
    </recommendedName>
</protein>
<gene>
    <name evidence="1" type="ordered locus">UWK_01231</name>
</gene>
<reference evidence="2" key="1">
    <citation type="journal article" date="2013" name="Stand. Genomic Sci.">
        <title>Complete genome sequence of Desulfocapsa sulfexigens, a marine deltaproteobacterium specialized in disproportionating inorganic sulfur compounds.</title>
        <authorList>
            <person name="Finster K.W."/>
            <person name="Kjeldsen K.U."/>
            <person name="Kube M."/>
            <person name="Reinhardt R."/>
            <person name="Mussmann M."/>
            <person name="Amann R."/>
            <person name="Schreiber L."/>
        </authorList>
    </citation>
    <scope>NUCLEOTIDE SEQUENCE [LARGE SCALE GENOMIC DNA]</scope>
    <source>
        <strain evidence="2">DSM 10523 / SB164P1</strain>
    </source>
</reference>
<dbReference type="HOGENOM" id="CLU_066201_1_1_7"/>
<keyword evidence="2" id="KW-1185">Reference proteome</keyword>
<proteinExistence type="predicted"/>
<dbReference type="Pfam" id="PF08843">
    <property type="entry name" value="AbiEii"/>
    <property type="match status" value="1"/>
</dbReference>